<feature type="non-terminal residue" evidence="1">
    <location>
        <position position="100"/>
    </location>
</feature>
<keyword evidence="2" id="KW-1185">Reference proteome</keyword>
<organism evidence="1 2">
    <name type="scientific">Mortierella polycephala</name>
    <dbReference type="NCBI Taxonomy" id="41804"/>
    <lineage>
        <taxon>Eukaryota</taxon>
        <taxon>Fungi</taxon>
        <taxon>Fungi incertae sedis</taxon>
        <taxon>Mucoromycota</taxon>
        <taxon>Mortierellomycotina</taxon>
        <taxon>Mortierellomycetes</taxon>
        <taxon>Mortierellales</taxon>
        <taxon>Mortierellaceae</taxon>
        <taxon>Mortierella</taxon>
    </lineage>
</organism>
<proteinExistence type="predicted"/>
<name>A0A9P6PDT0_9FUNG</name>
<sequence>MDQTKKLQDELIKKYTDIADVISKQNDFAVLNYINMCHSEGPSEAIHATAMRTIAKEKFKDVFRQLNEIEFIDEDELEELDDLDLNFEFHQSSAGEEWMP</sequence>
<dbReference type="AlphaFoldDB" id="A0A9P6PDT0"/>
<comment type="caution">
    <text evidence="1">The sequence shown here is derived from an EMBL/GenBank/DDBJ whole genome shotgun (WGS) entry which is preliminary data.</text>
</comment>
<dbReference type="OrthoDB" id="2448410at2759"/>
<dbReference type="EMBL" id="JAAAJA010002379">
    <property type="protein sequence ID" value="KAG0240836.1"/>
    <property type="molecule type" value="Genomic_DNA"/>
</dbReference>
<evidence type="ECO:0000313" key="2">
    <source>
        <dbReference type="Proteomes" id="UP000726737"/>
    </source>
</evidence>
<dbReference type="Proteomes" id="UP000726737">
    <property type="component" value="Unassembled WGS sequence"/>
</dbReference>
<evidence type="ECO:0000313" key="1">
    <source>
        <dbReference type="EMBL" id="KAG0240836.1"/>
    </source>
</evidence>
<gene>
    <name evidence="1" type="ORF">BG011_003601</name>
</gene>
<protein>
    <submittedName>
        <fullName evidence="1">Uncharacterized protein</fullName>
    </submittedName>
</protein>
<reference evidence="1" key="1">
    <citation type="journal article" date="2020" name="Fungal Divers.">
        <title>Resolving the Mortierellaceae phylogeny through synthesis of multi-gene phylogenetics and phylogenomics.</title>
        <authorList>
            <person name="Vandepol N."/>
            <person name="Liber J."/>
            <person name="Desiro A."/>
            <person name="Na H."/>
            <person name="Kennedy M."/>
            <person name="Barry K."/>
            <person name="Grigoriev I.V."/>
            <person name="Miller A.N."/>
            <person name="O'Donnell K."/>
            <person name="Stajich J.E."/>
            <person name="Bonito G."/>
        </authorList>
    </citation>
    <scope>NUCLEOTIDE SEQUENCE</scope>
    <source>
        <strain evidence="1">KOD948</strain>
    </source>
</reference>
<accession>A0A9P6PDT0</accession>